<evidence type="ECO:0000313" key="3">
    <source>
        <dbReference type="Proteomes" id="UP001501470"/>
    </source>
</evidence>
<comment type="caution">
    <text evidence="2">The sequence shown here is derived from an EMBL/GenBank/DDBJ whole genome shotgun (WGS) entry which is preliminary data.</text>
</comment>
<keyword evidence="1" id="KW-0812">Transmembrane</keyword>
<evidence type="ECO:0000313" key="2">
    <source>
        <dbReference type="EMBL" id="GAA1500149.1"/>
    </source>
</evidence>
<keyword evidence="1" id="KW-1133">Transmembrane helix</keyword>
<dbReference type="Proteomes" id="UP001501470">
    <property type="component" value="Unassembled WGS sequence"/>
</dbReference>
<feature type="transmembrane region" description="Helical" evidence="1">
    <location>
        <begin position="126"/>
        <end position="145"/>
    </location>
</feature>
<protein>
    <submittedName>
        <fullName evidence="2">Uncharacterized protein</fullName>
    </submittedName>
</protein>
<feature type="transmembrane region" description="Helical" evidence="1">
    <location>
        <begin position="27"/>
        <end position="50"/>
    </location>
</feature>
<sequence>MLLGMAYAYPPQQAYAMRTTAPASLHVVAIFQYLGGLLMLGIAALFALAASEMTKQLGGRLGTYDASVTSAVAVVVAVFAGVGLIAIILGRKVQRGRNWARILLTVLNVLSLASVAWQAYSTSLLTVSTIVSAAFPALFLILLNTRAARSWCHHRTY</sequence>
<evidence type="ECO:0000256" key="1">
    <source>
        <dbReference type="SAM" id="Phobius"/>
    </source>
</evidence>
<feature type="transmembrane region" description="Helical" evidence="1">
    <location>
        <begin position="70"/>
        <end position="90"/>
    </location>
</feature>
<keyword evidence="3" id="KW-1185">Reference proteome</keyword>
<organism evidence="2 3">
    <name type="scientific">Dactylosporangium maewongense</name>
    <dbReference type="NCBI Taxonomy" id="634393"/>
    <lineage>
        <taxon>Bacteria</taxon>
        <taxon>Bacillati</taxon>
        <taxon>Actinomycetota</taxon>
        <taxon>Actinomycetes</taxon>
        <taxon>Micromonosporales</taxon>
        <taxon>Micromonosporaceae</taxon>
        <taxon>Dactylosporangium</taxon>
    </lineage>
</organism>
<keyword evidence="1" id="KW-0472">Membrane</keyword>
<feature type="transmembrane region" description="Helical" evidence="1">
    <location>
        <begin position="102"/>
        <end position="120"/>
    </location>
</feature>
<proteinExistence type="predicted"/>
<name>A0ABP4KDU0_9ACTN</name>
<accession>A0ABP4KDU0</accession>
<gene>
    <name evidence="2" type="ORF">GCM10009827_005050</name>
</gene>
<reference evidence="3" key="1">
    <citation type="journal article" date="2019" name="Int. J. Syst. Evol. Microbiol.">
        <title>The Global Catalogue of Microorganisms (GCM) 10K type strain sequencing project: providing services to taxonomists for standard genome sequencing and annotation.</title>
        <authorList>
            <consortium name="The Broad Institute Genomics Platform"/>
            <consortium name="The Broad Institute Genome Sequencing Center for Infectious Disease"/>
            <person name="Wu L."/>
            <person name="Ma J."/>
        </authorList>
    </citation>
    <scope>NUCLEOTIDE SEQUENCE [LARGE SCALE GENOMIC DNA]</scope>
    <source>
        <strain evidence="3">JCM 15933</strain>
    </source>
</reference>
<dbReference type="EMBL" id="BAAAQD010000001">
    <property type="protein sequence ID" value="GAA1500149.1"/>
    <property type="molecule type" value="Genomic_DNA"/>
</dbReference>